<keyword evidence="3" id="KW-1185">Reference proteome</keyword>
<dbReference type="EMBL" id="FSRU01000001">
    <property type="protein sequence ID" value="SIO27092.1"/>
    <property type="molecule type" value="Genomic_DNA"/>
</dbReference>
<sequence length="276" mass="29360">MTLSLDHVVIRVRDLEQTIADYNELGFTVQRGGTHADGATHNALIGFADGSYFELIAFLRDAPEHRWWDADYRVGDGLVDFALLPGAVQTVIDAARQRGLQYKGPIDGGRVRPDGARLAWQLGRSPTPDLPFLCGDVTPRHLRVAEGEVRSHRNGARGVLALNIAVRDLDASLGRYRALLGESLQVHRSAWPGHGVSFASLPIGDATLTLLSPSGSANGSALATEVQDRLASHGEGVFGVVLHGAAGAPPRGLPLNLTHGVGLELLSTDNAKPARS</sequence>
<evidence type="ECO:0000259" key="1">
    <source>
        <dbReference type="PROSITE" id="PS51819"/>
    </source>
</evidence>
<dbReference type="Proteomes" id="UP000185151">
    <property type="component" value="Unassembled WGS sequence"/>
</dbReference>
<dbReference type="PROSITE" id="PS51819">
    <property type="entry name" value="VOC"/>
    <property type="match status" value="1"/>
</dbReference>
<gene>
    <name evidence="2" type="ORF">SAMN05444165_1817</name>
</gene>
<dbReference type="InterPro" id="IPR037523">
    <property type="entry name" value="VOC_core"/>
</dbReference>
<dbReference type="InterPro" id="IPR025870">
    <property type="entry name" value="Glyoxalase-like_dom"/>
</dbReference>
<dbReference type="PANTHER" id="PTHR40265:SF1">
    <property type="entry name" value="GLYOXALASE-LIKE DOMAIN-CONTAINING PROTEIN"/>
    <property type="match status" value="1"/>
</dbReference>
<proteinExistence type="predicted"/>
<organism evidence="2 3">
    <name type="scientific">Paraburkholderia phenazinium</name>
    <dbReference type="NCBI Taxonomy" id="60549"/>
    <lineage>
        <taxon>Bacteria</taxon>
        <taxon>Pseudomonadati</taxon>
        <taxon>Pseudomonadota</taxon>
        <taxon>Betaproteobacteria</taxon>
        <taxon>Burkholderiales</taxon>
        <taxon>Burkholderiaceae</taxon>
        <taxon>Paraburkholderia</taxon>
    </lineage>
</organism>
<dbReference type="SUPFAM" id="SSF54593">
    <property type="entry name" value="Glyoxalase/Bleomycin resistance protein/Dihydroxybiphenyl dioxygenase"/>
    <property type="match status" value="2"/>
</dbReference>
<dbReference type="Gene3D" id="3.10.180.10">
    <property type="entry name" value="2,3-Dihydroxybiphenyl 1,2-Dioxygenase, domain 1"/>
    <property type="match status" value="2"/>
</dbReference>
<dbReference type="InterPro" id="IPR029068">
    <property type="entry name" value="Glyas_Bleomycin-R_OHBP_Dase"/>
</dbReference>
<feature type="domain" description="VOC" evidence="1">
    <location>
        <begin position="4"/>
        <end position="136"/>
    </location>
</feature>
<dbReference type="RefSeq" id="WP_074295353.1">
    <property type="nucleotide sequence ID" value="NZ_FSRU01000001.1"/>
</dbReference>
<reference evidence="2 3" key="1">
    <citation type="submission" date="2016-11" db="EMBL/GenBank/DDBJ databases">
        <authorList>
            <person name="Jaros S."/>
            <person name="Januszkiewicz K."/>
            <person name="Wedrychowicz H."/>
        </authorList>
    </citation>
    <scope>NUCLEOTIDE SEQUENCE [LARGE SCALE GENOMIC DNA]</scope>
    <source>
        <strain evidence="2 3">GAS95</strain>
    </source>
</reference>
<name>A0A1N6I4Z2_9BURK</name>
<dbReference type="Pfam" id="PF13468">
    <property type="entry name" value="Glyoxalase_3"/>
    <property type="match status" value="1"/>
</dbReference>
<dbReference type="OrthoDB" id="9111355at2"/>
<protein>
    <submittedName>
        <fullName evidence="2">Glyoxalase-like domain-containing protein</fullName>
    </submittedName>
</protein>
<dbReference type="AlphaFoldDB" id="A0A1N6I4Z2"/>
<evidence type="ECO:0000313" key="3">
    <source>
        <dbReference type="Proteomes" id="UP000185151"/>
    </source>
</evidence>
<dbReference type="PANTHER" id="PTHR40265">
    <property type="entry name" value="BLL2707 PROTEIN"/>
    <property type="match status" value="1"/>
</dbReference>
<evidence type="ECO:0000313" key="2">
    <source>
        <dbReference type="EMBL" id="SIO27092.1"/>
    </source>
</evidence>
<accession>A0A1N6I4Z2</accession>